<comment type="caution">
    <text evidence="1">The sequence shown here is derived from an EMBL/GenBank/DDBJ whole genome shotgun (WGS) entry which is preliminary data.</text>
</comment>
<dbReference type="AlphaFoldDB" id="A0AAD6WRA3"/>
<name>A0AAD6WRA3_9AGAR</name>
<reference evidence="1" key="1">
    <citation type="submission" date="2023-03" db="EMBL/GenBank/DDBJ databases">
        <title>Massive genome expansion in bonnet fungi (Mycena s.s.) driven by repeated elements and novel gene families across ecological guilds.</title>
        <authorList>
            <consortium name="Lawrence Berkeley National Laboratory"/>
            <person name="Harder C.B."/>
            <person name="Miyauchi S."/>
            <person name="Viragh M."/>
            <person name="Kuo A."/>
            <person name="Thoen E."/>
            <person name="Andreopoulos B."/>
            <person name="Lu D."/>
            <person name="Skrede I."/>
            <person name="Drula E."/>
            <person name="Henrissat B."/>
            <person name="Morin E."/>
            <person name="Kohler A."/>
            <person name="Barry K."/>
            <person name="LaButti K."/>
            <person name="Morin E."/>
            <person name="Salamov A."/>
            <person name="Lipzen A."/>
            <person name="Mereny Z."/>
            <person name="Hegedus B."/>
            <person name="Baldrian P."/>
            <person name="Stursova M."/>
            <person name="Weitz H."/>
            <person name="Taylor A."/>
            <person name="Grigoriev I.V."/>
            <person name="Nagy L.G."/>
            <person name="Martin F."/>
            <person name="Kauserud H."/>
        </authorList>
    </citation>
    <scope>NUCLEOTIDE SEQUENCE</scope>
    <source>
        <strain evidence="1">CBHHK200</strain>
    </source>
</reference>
<evidence type="ECO:0000313" key="1">
    <source>
        <dbReference type="EMBL" id="KAJ7020751.1"/>
    </source>
</evidence>
<keyword evidence="2" id="KW-1185">Reference proteome</keyword>
<sequence>MVTPPHAVQILSRAAEFNKQINVIVGGYVPGLSLDFRPKYSVYPNCQIREEGAHSWRWGSRRQTHQIVIVFMHTMAGFGKWFCGGVGFRTNSEPEPNPNRTSVESKNSPNLTPYLAKNVGVEICVSMVDNILIFQMIHMVNLASKFHRYFLFQFSNRCGVLAAVVKEAVIVVAGLERLDGAGNEVVEAGEVLGEIVREGGGQGGGLHRGEGPGCLNIEVAIARFNKVRLKSMSEVTEPRRGSVGLQMCLGCAKPYAGLRSLRAVKTHAWATCAVKFNFALEALPLSRKRIKDSRIHIRACVARRKGNCRVASGQGIEKGFEGQEKGRGISFPRVIALGGDLRQGQEVRSIGQCLFKRNKQERVTCRTAIRNGFDCHIDDAWCVLDGKGEHPDVALQSDGRGQEGGKDKQKGLFRIITGDDARKKAINLMNAPDRVRGPFPAKLREPETCRCKTADLGHRNIVREKASDVKSEGTSNKVKRWPLRAFIVAVIERISGVFIPSVLFSR</sequence>
<proteinExistence type="predicted"/>
<accession>A0AAD6WRA3</accession>
<evidence type="ECO:0000313" key="2">
    <source>
        <dbReference type="Proteomes" id="UP001218188"/>
    </source>
</evidence>
<dbReference type="Proteomes" id="UP001218188">
    <property type="component" value="Unassembled WGS sequence"/>
</dbReference>
<protein>
    <submittedName>
        <fullName evidence="1">Uncharacterized protein</fullName>
    </submittedName>
</protein>
<organism evidence="1 2">
    <name type="scientific">Mycena alexandri</name>
    <dbReference type="NCBI Taxonomy" id="1745969"/>
    <lineage>
        <taxon>Eukaryota</taxon>
        <taxon>Fungi</taxon>
        <taxon>Dikarya</taxon>
        <taxon>Basidiomycota</taxon>
        <taxon>Agaricomycotina</taxon>
        <taxon>Agaricomycetes</taxon>
        <taxon>Agaricomycetidae</taxon>
        <taxon>Agaricales</taxon>
        <taxon>Marasmiineae</taxon>
        <taxon>Mycenaceae</taxon>
        <taxon>Mycena</taxon>
    </lineage>
</organism>
<dbReference type="EMBL" id="JARJCM010000252">
    <property type="protein sequence ID" value="KAJ7020751.1"/>
    <property type="molecule type" value="Genomic_DNA"/>
</dbReference>
<gene>
    <name evidence="1" type="ORF">C8F04DRAFT_1196243</name>
</gene>